<accession>A0A6J7WG18</accession>
<evidence type="ECO:0000313" key="1">
    <source>
        <dbReference type="EMBL" id="CAB5212818.1"/>
    </source>
</evidence>
<gene>
    <name evidence="1" type="ORF">UFOVP189_54</name>
</gene>
<reference evidence="1" key="1">
    <citation type="submission" date="2020-05" db="EMBL/GenBank/DDBJ databases">
        <authorList>
            <person name="Chiriac C."/>
            <person name="Salcher M."/>
            <person name="Ghai R."/>
            <person name="Kavagutti S V."/>
        </authorList>
    </citation>
    <scope>NUCLEOTIDE SEQUENCE</scope>
</reference>
<protein>
    <submittedName>
        <fullName evidence="1">Uncharacterized protein</fullName>
    </submittedName>
</protein>
<proteinExistence type="predicted"/>
<sequence length="230" mass="24581">MIRQALAFTLEMADYTSQITTPAQPSIGSPGEVYDRLFFSQTLSNIGNYAKRLTSVLGTLFGPRGGKYLNTPYGAFQDTTTQTAAANTATALKFNTTDFSNGVVVESTTKLRVSQGGIYNLQFSVQLQNIDTQLHDVSIWLRQDAAGAGTDIVGSTGLVSVPNSHGGVNGHTIVGWNYFVTLNANDFVEIWWSTESTNVTIETYAAGTSPTRPSTASAVATLSFVSNLSV</sequence>
<name>A0A6J7WG18_9CAUD</name>
<dbReference type="EMBL" id="LR798234">
    <property type="protein sequence ID" value="CAB5212818.1"/>
    <property type="molecule type" value="Genomic_DNA"/>
</dbReference>
<organism evidence="1">
    <name type="scientific">uncultured Caudovirales phage</name>
    <dbReference type="NCBI Taxonomy" id="2100421"/>
    <lineage>
        <taxon>Viruses</taxon>
        <taxon>Duplodnaviria</taxon>
        <taxon>Heunggongvirae</taxon>
        <taxon>Uroviricota</taxon>
        <taxon>Caudoviricetes</taxon>
        <taxon>Peduoviridae</taxon>
        <taxon>Maltschvirus</taxon>
        <taxon>Maltschvirus maltsch</taxon>
    </lineage>
</organism>